<reference evidence="1 2" key="1">
    <citation type="journal article" date="2010" name="BMC Genomics">
        <title>Complete genome sequence and lifestyle of black-pigmented Corynebacterium aurimucosum ATCC 700975 (formerly C. nigricans CN-1) isolated from a vaginal swab of a woman with spontaneous abortion.</title>
        <authorList>
            <person name="Trost E."/>
            <person name="Gotker S."/>
            <person name="Schneider J."/>
            <person name="Schneiker-Bekel S."/>
            <person name="Szczepanowski R."/>
            <person name="Tilker A."/>
            <person name="Viehoever P."/>
            <person name="Arnold W."/>
            <person name="Bekel T."/>
            <person name="Blom J."/>
            <person name="Gartemann K.H."/>
            <person name="Linke B."/>
            <person name="Goesmann A."/>
            <person name="Puhler A."/>
            <person name="Shukla S.K."/>
            <person name="Tauch A."/>
        </authorList>
    </citation>
    <scope>NUCLEOTIDE SEQUENCE [LARGE SCALE GENOMIC DNA]</scope>
    <source>
        <strain evidence="2">ATCC 700975 / DSM 44827 / CIP 107346 / CN-1</strain>
    </source>
</reference>
<keyword evidence="2" id="KW-1185">Reference proteome</keyword>
<dbReference type="STRING" id="548476.cauri_1901"/>
<organism evidence="1 2">
    <name type="scientific">Corynebacterium aurimucosum (strain ATCC 700975 / DSM 44827 / CIP 107346 / CN-1)</name>
    <name type="common">Corynebacterium nigricans</name>
    <dbReference type="NCBI Taxonomy" id="548476"/>
    <lineage>
        <taxon>Bacteria</taxon>
        <taxon>Bacillati</taxon>
        <taxon>Actinomycetota</taxon>
        <taxon>Actinomycetes</taxon>
        <taxon>Mycobacteriales</taxon>
        <taxon>Corynebacteriaceae</taxon>
        <taxon>Corynebacterium</taxon>
    </lineage>
</organism>
<accession>C3PI40</accession>
<proteinExistence type="predicted"/>
<dbReference type="EMBL" id="CP001601">
    <property type="protein sequence ID" value="ACP33494.1"/>
    <property type="molecule type" value="Genomic_DNA"/>
</dbReference>
<gene>
    <name evidence="1" type="ordered locus">cauri_1901</name>
</gene>
<evidence type="ECO:0000313" key="1">
    <source>
        <dbReference type="EMBL" id="ACP33494.1"/>
    </source>
</evidence>
<dbReference type="GeneID" id="31924537"/>
<dbReference type="HOGENOM" id="CLU_2341969_0_0_11"/>
<dbReference type="OrthoDB" id="9868304at2"/>
<dbReference type="RefSeq" id="WP_010191037.1">
    <property type="nucleotide sequence ID" value="NC_012590.1"/>
</dbReference>
<name>C3PI40_CORA7</name>
<dbReference type="AlphaFoldDB" id="C3PI40"/>
<protein>
    <submittedName>
        <fullName evidence="1">Uncharacterized protein</fullName>
    </submittedName>
</protein>
<dbReference type="KEGG" id="car:cauri_1901"/>
<dbReference type="Proteomes" id="UP000002077">
    <property type="component" value="Chromosome"/>
</dbReference>
<sequence length="97" mass="10702">MALRKIGTSRDVAAYTLTGDSGWRTPTGKNQTWVTTGETSITLEPGTYLIEGPPSVAQYNRSPWTNEGIITTPAVVEYSEDKQLYCQYSGVLKITRL</sequence>
<evidence type="ECO:0000313" key="2">
    <source>
        <dbReference type="Proteomes" id="UP000002077"/>
    </source>
</evidence>